<keyword evidence="3" id="KW-1185">Reference proteome</keyword>
<evidence type="ECO:0000313" key="3">
    <source>
        <dbReference type="Proteomes" id="UP000604046"/>
    </source>
</evidence>
<gene>
    <name evidence="2" type="primary">uxs1</name>
    <name evidence="2" type="ORF">SNAT2548_LOCUS9535</name>
</gene>
<organism evidence="2 3">
    <name type="scientific">Symbiodinium natans</name>
    <dbReference type="NCBI Taxonomy" id="878477"/>
    <lineage>
        <taxon>Eukaryota</taxon>
        <taxon>Sar</taxon>
        <taxon>Alveolata</taxon>
        <taxon>Dinophyceae</taxon>
        <taxon>Suessiales</taxon>
        <taxon>Symbiodiniaceae</taxon>
        <taxon>Symbiodinium</taxon>
    </lineage>
</organism>
<protein>
    <submittedName>
        <fullName evidence="2">Uxs1 protein</fullName>
    </submittedName>
</protein>
<reference evidence="2" key="1">
    <citation type="submission" date="2021-02" db="EMBL/GenBank/DDBJ databases">
        <authorList>
            <person name="Dougan E. K."/>
            <person name="Rhodes N."/>
            <person name="Thang M."/>
            <person name="Chan C."/>
        </authorList>
    </citation>
    <scope>NUCLEOTIDE SEQUENCE</scope>
</reference>
<dbReference type="EMBL" id="CAJNDS010000751">
    <property type="protein sequence ID" value="CAE7231849.1"/>
    <property type="molecule type" value="Genomic_DNA"/>
</dbReference>
<name>A0A812KRQ2_9DINO</name>
<dbReference type="Proteomes" id="UP000604046">
    <property type="component" value="Unassembled WGS sequence"/>
</dbReference>
<comment type="caution">
    <text evidence="2">The sequence shown here is derived from an EMBL/GenBank/DDBJ whole genome shotgun (WGS) entry which is preliminary data.</text>
</comment>
<feature type="compositionally biased region" description="Basic and acidic residues" evidence="1">
    <location>
        <begin position="101"/>
        <end position="110"/>
    </location>
</feature>
<proteinExistence type="predicted"/>
<evidence type="ECO:0000313" key="2">
    <source>
        <dbReference type="EMBL" id="CAE7231849.1"/>
    </source>
</evidence>
<evidence type="ECO:0000256" key="1">
    <source>
        <dbReference type="SAM" id="MobiDB-lite"/>
    </source>
</evidence>
<sequence length="110" mass="12452">MLSCSWRNSRIMQGIPHRQARVVPGAFNKLEDRKTIVDCGVSGGKLPLILVRNSSFLPSRRFDGSLEGYVFKLRDQGLGYYPRHRAALTEKHNQPATAREVGNRKSVRTE</sequence>
<accession>A0A812KRQ2</accession>
<feature type="region of interest" description="Disordered" evidence="1">
    <location>
        <begin position="88"/>
        <end position="110"/>
    </location>
</feature>
<dbReference type="AlphaFoldDB" id="A0A812KRQ2"/>